<dbReference type="Gene3D" id="3.40.50.300">
    <property type="entry name" value="P-loop containing nucleotide triphosphate hydrolases"/>
    <property type="match status" value="1"/>
</dbReference>
<reference evidence="3 4" key="1">
    <citation type="submission" date="2013-04" db="EMBL/GenBank/DDBJ databases">
        <title>Gluconobacter oxydans NBRC 3293 whole genome sequence.</title>
        <authorList>
            <person name="Matsutani M."/>
            <person name="Yakushi T."/>
            <person name="Matsushita K."/>
        </authorList>
    </citation>
    <scope>NUCLEOTIDE SEQUENCE [LARGE SCALE GENOMIC DNA]</scope>
    <source>
        <strain evidence="3 4">NBRC 3293</strain>
    </source>
</reference>
<proteinExistence type="predicted"/>
<evidence type="ECO:0000259" key="2">
    <source>
        <dbReference type="Pfam" id="PF08751"/>
    </source>
</evidence>
<feature type="region of interest" description="Disordered" evidence="1">
    <location>
        <begin position="1290"/>
        <end position="1330"/>
    </location>
</feature>
<dbReference type="Pfam" id="PF08751">
    <property type="entry name" value="TrwC"/>
    <property type="match status" value="1"/>
</dbReference>
<dbReference type="NCBIfam" id="NF041492">
    <property type="entry name" value="MobF"/>
    <property type="match status" value="1"/>
</dbReference>
<dbReference type="EMBL" id="BARJ01000009">
    <property type="protein sequence ID" value="GEM16990.1"/>
    <property type="molecule type" value="Genomic_DNA"/>
</dbReference>
<organism evidence="3 4">
    <name type="scientific">Gluconobacter oxydans NBRC 3293</name>
    <dbReference type="NCBI Taxonomy" id="1315969"/>
    <lineage>
        <taxon>Bacteria</taxon>
        <taxon>Pseudomonadati</taxon>
        <taxon>Pseudomonadota</taxon>
        <taxon>Alphaproteobacteria</taxon>
        <taxon>Acetobacterales</taxon>
        <taxon>Acetobacteraceae</taxon>
        <taxon>Gluconobacter</taxon>
    </lineage>
</organism>
<feature type="compositionally biased region" description="Basic and acidic residues" evidence="1">
    <location>
        <begin position="1318"/>
        <end position="1330"/>
    </location>
</feature>
<dbReference type="SUPFAM" id="SSF55464">
    <property type="entry name" value="Origin of replication-binding domain, RBD-like"/>
    <property type="match status" value="1"/>
</dbReference>
<feature type="compositionally biased region" description="Polar residues" evidence="1">
    <location>
        <begin position="1292"/>
        <end position="1306"/>
    </location>
</feature>
<protein>
    <submittedName>
        <fullName evidence="3">Conjugal transfer protein</fullName>
    </submittedName>
</protein>
<dbReference type="InterPro" id="IPR014862">
    <property type="entry name" value="TrwC"/>
</dbReference>
<evidence type="ECO:0000313" key="3">
    <source>
        <dbReference type="EMBL" id="GEM16990.1"/>
    </source>
</evidence>
<gene>
    <name evidence="3" type="ORF">NBRC3293_1487</name>
</gene>
<feature type="domain" description="TrwC relaxase" evidence="2">
    <location>
        <begin position="141"/>
        <end position="418"/>
    </location>
</feature>
<dbReference type="Proteomes" id="UP000484858">
    <property type="component" value="Unassembled WGS sequence"/>
</dbReference>
<accession>A0A829X2F3</accession>
<name>A0A829X2F3_GLUOY</name>
<comment type="caution">
    <text evidence="3">The sequence shown here is derived from an EMBL/GenBank/DDBJ whole genome shotgun (WGS) entry which is preliminary data.</text>
</comment>
<sequence>MADHLLEATIPSAQSALLQYYNGSSAPLGPDICSAELGDSIDPRPLAALGLSTTEKGLSREMIMNLLCGLRADGRPISGKQYQSATTDIASILDVSLASLSDPQTWQRLGGMAARCAQDNTRCAAFKRLLHLYSVPQNHAVDEKLSLQLAAGLNFAGQKISRQTIGDAITSSRSPIGYIDLTWSADKSVSIAFALATTDAERAMILQAHQDAVTAAMAFIETIIGRARKGKAGAGGFEQGHIAWMQFIHFTARPTVDLEDTDPSSGETFTRPVSVMSPGDPQLHTHVVVPNAVVTRSGRVGALDLDRLGGRIKELGALYQAYLAQNLRKLGVKVAFDPKTGAARLPDVPDGVRDAFSKRTQGGRDAARHFATSQGLEWDNLTSSQRISLLKSGTQGDKRQPKSDDMADFAFWRQTAADLGWTIPDFVGDHPITPLTHPDQRLDRAHHLAAELVAERFKESAVLDEATARHCAAQALIAVGVHAPEDIDIIIQTMHTRPLLLDSEETRLICVEHYNRRGDRSLKFTTGLHVTREQTVIELARNAANDRDGAITEPEIDEAILATGLDFSSSHGQAQRRAMTALGTCGRLSVLVGVAGSGKTTLLAPLVQAWKKAGRAVWGTAIAWRQATDLADAGIPENQIKACHPLLHGIKTGKISLNANSVVILDELSLLSTIQLLELVQAQADSGCRLVLIGDPQQCQAVEAGPVVDLLRRALGPDTIPELVSSVRQTSERERATALMLRDGQSREALDRKREDGTLILASGDYSNVVTRIADLWLERHHAGYTAPDFSLTVSAPTNADAREIAREIRIRRRQIGLLGEDLVQIDAIDQHGTTYPMTVARGDHVRLYARTNARYPTATRGIIGNNGSVLEVLDADQTGLTLRNRTGREGFVAWTTLQHPQSSQIRLGYGDVLSIDAIQGVTSTEHIEAMPRGSQAINAHRAYTQGSRHREHTWLVTSEAAERRQVAGRRALGDIRPIRSRDILDNMARNMARPDQREGALALLDKARTGRNSVHATLQQACLTIERTRQRTGSSPSLAPALARHRHQKIHDLLVETLSSSLSAQTGHATSLSTGVTDLATHLKKTISDALAPLADTLPAFRRRRARRLARKRAEERLRRQETRSWRRIERPLTDEEMPDWGTPDYFALIGLSGSNDRRSIGMTDAFDLYKHALWRKGDARRGKPVGLKTATREVTRLFQLTLPEAYSSNGPTDRYQDLVLTPQGQPSSLTDHLIDDLNDMEIAFHASARETNSKISISHHALVSALSAFDLETVLAVCDRFLLLGRPDEQQSPGISSDRTLTVTSERHHSGKSKASRHDRQRDSGYDL</sequence>
<dbReference type="RefSeq" id="WP_254060645.1">
    <property type="nucleotide sequence ID" value="NZ_BARJ01000009.1"/>
</dbReference>
<dbReference type="Pfam" id="PF13604">
    <property type="entry name" value="AAA_30"/>
    <property type="match status" value="1"/>
</dbReference>
<dbReference type="InterPro" id="IPR027417">
    <property type="entry name" value="P-loop_NTPase"/>
</dbReference>
<dbReference type="SUPFAM" id="SSF52540">
    <property type="entry name" value="P-loop containing nucleoside triphosphate hydrolases"/>
    <property type="match status" value="2"/>
</dbReference>
<evidence type="ECO:0000256" key="1">
    <source>
        <dbReference type="SAM" id="MobiDB-lite"/>
    </source>
</evidence>
<evidence type="ECO:0000313" key="4">
    <source>
        <dbReference type="Proteomes" id="UP000484858"/>
    </source>
</evidence>